<feature type="domain" description="Histidine kinase" evidence="9">
    <location>
        <begin position="250"/>
        <end position="465"/>
    </location>
</feature>
<evidence type="ECO:0000313" key="11">
    <source>
        <dbReference type="Proteomes" id="UP000234341"/>
    </source>
</evidence>
<dbReference type="Gene3D" id="3.30.565.10">
    <property type="entry name" value="Histidine kinase-like ATPase, C-terminal domain"/>
    <property type="match status" value="1"/>
</dbReference>
<dbReference type="GO" id="GO:0000155">
    <property type="term" value="F:phosphorelay sensor kinase activity"/>
    <property type="evidence" value="ECO:0007669"/>
    <property type="project" value="InterPro"/>
</dbReference>
<keyword evidence="7" id="KW-0067">ATP-binding</keyword>
<accession>A0A2N5C5J4</accession>
<dbReference type="GO" id="GO:0005524">
    <property type="term" value="F:ATP binding"/>
    <property type="evidence" value="ECO:0007669"/>
    <property type="project" value="UniProtKB-KW"/>
</dbReference>
<keyword evidence="4" id="KW-0808">Transferase</keyword>
<evidence type="ECO:0000256" key="8">
    <source>
        <dbReference type="ARBA" id="ARBA00023012"/>
    </source>
</evidence>
<dbReference type="Proteomes" id="UP000234341">
    <property type="component" value="Unassembled WGS sequence"/>
</dbReference>
<keyword evidence="8" id="KW-0902">Two-component regulatory system</keyword>
<protein>
    <recommendedName>
        <fullName evidence="2">histidine kinase</fullName>
        <ecNumber evidence="2">2.7.13.3</ecNumber>
    </recommendedName>
</protein>
<dbReference type="SMART" id="SM00065">
    <property type="entry name" value="GAF"/>
    <property type="match status" value="1"/>
</dbReference>
<evidence type="ECO:0000259" key="9">
    <source>
        <dbReference type="PROSITE" id="PS50109"/>
    </source>
</evidence>
<proteinExistence type="predicted"/>
<reference evidence="10 11" key="1">
    <citation type="submission" date="2017-12" db="EMBL/GenBank/DDBJ databases">
        <title>Genome sequence of the active heterotrophic nitrifier-denitrifier, Cupriavidus pauculus UM1.</title>
        <authorList>
            <person name="Putonti C."/>
            <person name="Castignetti D."/>
        </authorList>
    </citation>
    <scope>NUCLEOTIDE SEQUENCE [LARGE SCALE GENOMIC DNA]</scope>
    <source>
        <strain evidence="10 11">UM1</strain>
    </source>
</reference>
<dbReference type="SUPFAM" id="SSF55874">
    <property type="entry name" value="ATPase domain of HSP90 chaperone/DNA topoisomerase II/histidine kinase"/>
    <property type="match status" value="1"/>
</dbReference>
<dbReference type="InterPro" id="IPR029016">
    <property type="entry name" value="GAF-like_dom_sf"/>
</dbReference>
<dbReference type="EMBL" id="PJRP01000017">
    <property type="protein sequence ID" value="PLP97493.1"/>
    <property type="molecule type" value="Genomic_DNA"/>
</dbReference>
<keyword evidence="6 10" id="KW-0418">Kinase</keyword>
<comment type="caution">
    <text evidence="10">The sequence shown here is derived from an EMBL/GenBank/DDBJ whole genome shotgun (WGS) entry which is preliminary data.</text>
</comment>
<dbReference type="AlphaFoldDB" id="A0A2N5C5J4"/>
<dbReference type="Pfam" id="PF01590">
    <property type="entry name" value="GAF"/>
    <property type="match status" value="1"/>
</dbReference>
<evidence type="ECO:0000313" key="10">
    <source>
        <dbReference type="EMBL" id="PLP97493.1"/>
    </source>
</evidence>
<dbReference type="EC" id="2.7.13.3" evidence="2"/>
<evidence type="ECO:0000256" key="6">
    <source>
        <dbReference type="ARBA" id="ARBA00022777"/>
    </source>
</evidence>
<dbReference type="PANTHER" id="PTHR43065:SF10">
    <property type="entry name" value="PEROXIDE STRESS-ACTIVATED HISTIDINE KINASE MAK3"/>
    <property type="match status" value="1"/>
</dbReference>
<dbReference type="PANTHER" id="PTHR43065">
    <property type="entry name" value="SENSOR HISTIDINE KINASE"/>
    <property type="match status" value="1"/>
</dbReference>
<comment type="catalytic activity">
    <reaction evidence="1">
        <text>ATP + protein L-histidine = ADP + protein N-phospho-L-histidine.</text>
        <dbReference type="EC" id="2.7.13.3"/>
    </reaction>
</comment>
<dbReference type="InterPro" id="IPR004358">
    <property type="entry name" value="Sig_transdc_His_kin-like_C"/>
</dbReference>
<evidence type="ECO:0000256" key="1">
    <source>
        <dbReference type="ARBA" id="ARBA00000085"/>
    </source>
</evidence>
<dbReference type="Pfam" id="PF02518">
    <property type="entry name" value="HATPase_c"/>
    <property type="match status" value="1"/>
</dbReference>
<evidence type="ECO:0000256" key="4">
    <source>
        <dbReference type="ARBA" id="ARBA00022679"/>
    </source>
</evidence>
<evidence type="ECO:0000256" key="3">
    <source>
        <dbReference type="ARBA" id="ARBA00022553"/>
    </source>
</evidence>
<dbReference type="PROSITE" id="PS50109">
    <property type="entry name" value="HIS_KIN"/>
    <property type="match status" value="1"/>
</dbReference>
<dbReference type="SMART" id="SM00387">
    <property type="entry name" value="HATPase_c"/>
    <property type="match status" value="1"/>
</dbReference>
<dbReference type="InterPro" id="IPR036890">
    <property type="entry name" value="HATPase_C_sf"/>
</dbReference>
<dbReference type="Gene3D" id="1.10.287.130">
    <property type="match status" value="1"/>
</dbReference>
<keyword evidence="5" id="KW-0547">Nucleotide-binding</keyword>
<dbReference type="InterPro" id="IPR003018">
    <property type="entry name" value="GAF"/>
</dbReference>
<evidence type="ECO:0000256" key="7">
    <source>
        <dbReference type="ARBA" id="ARBA00022840"/>
    </source>
</evidence>
<dbReference type="RefSeq" id="WP_101684518.1">
    <property type="nucleotide sequence ID" value="NZ_PJRP01000017.1"/>
</dbReference>
<gene>
    <name evidence="10" type="ORF">CYJ10_27075</name>
</gene>
<dbReference type="SUPFAM" id="SSF55781">
    <property type="entry name" value="GAF domain-like"/>
    <property type="match status" value="1"/>
</dbReference>
<dbReference type="SMART" id="SM00388">
    <property type="entry name" value="HisKA"/>
    <property type="match status" value="1"/>
</dbReference>
<organism evidence="10 11">
    <name type="scientific">Cupriavidus pauculus</name>
    <dbReference type="NCBI Taxonomy" id="82633"/>
    <lineage>
        <taxon>Bacteria</taxon>
        <taxon>Pseudomonadati</taxon>
        <taxon>Pseudomonadota</taxon>
        <taxon>Betaproteobacteria</taxon>
        <taxon>Burkholderiales</taxon>
        <taxon>Burkholderiaceae</taxon>
        <taxon>Cupriavidus</taxon>
    </lineage>
</organism>
<evidence type="ECO:0000256" key="2">
    <source>
        <dbReference type="ARBA" id="ARBA00012438"/>
    </source>
</evidence>
<name>A0A2N5C5J4_9BURK</name>
<dbReference type="InterPro" id="IPR005467">
    <property type="entry name" value="His_kinase_dom"/>
</dbReference>
<dbReference type="OrthoDB" id="8559580at2"/>
<dbReference type="Gene3D" id="3.30.450.40">
    <property type="match status" value="1"/>
</dbReference>
<dbReference type="InterPro" id="IPR003661">
    <property type="entry name" value="HisK_dim/P_dom"/>
</dbReference>
<dbReference type="InterPro" id="IPR003594">
    <property type="entry name" value="HATPase_dom"/>
</dbReference>
<evidence type="ECO:0000256" key="5">
    <source>
        <dbReference type="ARBA" id="ARBA00022741"/>
    </source>
</evidence>
<keyword evidence="3" id="KW-0597">Phosphoprotein</keyword>
<dbReference type="CDD" id="cd00082">
    <property type="entry name" value="HisKA"/>
    <property type="match status" value="1"/>
</dbReference>
<sequence length="475" mass="51724">MNNKLGAIRETTLVRDTDPSVGVYGAAPPHTTFGRETQMPSLDMHALRQMSQTMAAEVTPNTRVRTLLHAAMERTEATWGLLAVRHNGHWEAAASARPSGSPQTCGKPWDNDDPPAPDMLPTSILCHAENQRNGLVLHDAWSAPKWQIDDYVRCCQPRSVLCVPMRCNGKLVGAMYLEHQSIAGLFTPSRTAVVEIIALQAGLALEHARLHDALSAQLEQLSCTEEKMRQTLSELERATRLKGLGELVASIVHEVAQPVTALDSSARAGLRWLDSNTPNVDAAREMFAHISACASRARTIISGLRANARQAEPVFTTFDLDEVLTEVATILTSTLDAMKVSFQLIQLSGPTPVHGERMQLQQALINLIINGAESMADQPENTRLVVLSGEAIDDLLHIHIDDNGEGFDPALEHCLFEPLFTTKQNGMGMGLAICKSIVETHQGRLELVHRSEGGTRATLTLPVVATMVSIPRPAP</sequence>
<dbReference type="PRINTS" id="PR00344">
    <property type="entry name" value="BCTRLSENSOR"/>
</dbReference>